<proteinExistence type="predicted"/>
<keyword evidence="2" id="KW-0732">Signal</keyword>
<sequence>MTGAVKRIWPVLAVVVLAGCGIQPSAVTGAGEAPTGVAAGPTLYFVGPDGGLRPDQRRTGGLGTVPEAMSLLLTGPGAASGLRTEIAPVSMTRVGVAYGRGVIRLHVPLTADDVTALGTDQLVCTALGVHVQSGGSQSTKVQVRFTQPAPDSDRRRSCPLME</sequence>
<keyword evidence="4" id="KW-1185">Reference proteome</keyword>
<comment type="caution">
    <text evidence="3">The sequence shown here is derived from an EMBL/GenBank/DDBJ whole genome shotgun (WGS) entry which is preliminary data.</text>
</comment>
<evidence type="ECO:0000313" key="4">
    <source>
        <dbReference type="Proteomes" id="UP001595858"/>
    </source>
</evidence>
<organism evidence="3 4">
    <name type="scientific">Streptomonospora arabica</name>
    <dbReference type="NCBI Taxonomy" id="412417"/>
    <lineage>
        <taxon>Bacteria</taxon>
        <taxon>Bacillati</taxon>
        <taxon>Actinomycetota</taxon>
        <taxon>Actinomycetes</taxon>
        <taxon>Streptosporangiales</taxon>
        <taxon>Nocardiopsidaceae</taxon>
        <taxon>Streptomonospora</taxon>
    </lineage>
</organism>
<protein>
    <recommendedName>
        <fullName evidence="5">GerMN domain-containing protein</fullName>
    </recommendedName>
</protein>
<dbReference type="RefSeq" id="WP_344146275.1">
    <property type="nucleotide sequence ID" value="NZ_BAAAQI010000016.1"/>
</dbReference>
<name>A0ABV9SP01_9ACTN</name>
<evidence type="ECO:0008006" key="5">
    <source>
        <dbReference type="Google" id="ProtNLM"/>
    </source>
</evidence>
<feature type="chain" id="PRO_5047382037" description="GerMN domain-containing protein" evidence="2">
    <location>
        <begin position="27"/>
        <end position="162"/>
    </location>
</feature>
<accession>A0ABV9SP01</accession>
<feature type="region of interest" description="Disordered" evidence="1">
    <location>
        <begin position="137"/>
        <end position="162"/>
    </location>
</feature>
<dbReference type="PROSITE" id="PS51257">
    <property type="entry name" value="PROKAR_LIPOPROTEIN"/>
    <property type="match status" value="1"/>
</dbReference>
<reference evidence="4" key="1">
    <citation type="journal article" date="2019" name="Int. J. Syst. Evol. Microbiol.">
        <title>The Global Catalogue of Microorganisms (GCM) 10K type strain sequencing project: providing services to taxonomists for standard genome sequencing and annotation.</title>
        <authorList>
            <consortium name="The Broad Institute Genomics Platform"/>
            <consortium name="The Broad Institute Genome Sequencing Center for Infectious Disease"/>
            <person name="Wu L."/>
            <person name="Ma J."/>
        </authorList>
    </citation>
    <scope>NUCLEOTIDE SEQUENCE [LARGE SCALE GENOMIC DNA]</scope>
    <source>
        <strain evidence="4">CGMCC 4.7304</strain>
    </source>
</reference>
<dbReference type="Proteomes" id="UP001595858">
    <property type="component" value="Unassembled WGS sequence"/>
</dbReference>
<evidence type="ECO:0000256" key="1">
    <source>
        <dbReference type="SAM" id="MobiDB-lite"/>
    </source>
</evidence>
<evidence type="ECO:0000313" key="3">
    <source>
        <dbReference type="EMBL" id="MFC4867721.1"/>
    </source>
</evidence>
<dbReference type="EMBL" id="JBHSIY010000010">
    <property type="protein sequence ID" value="MFC4867721.1"/>
    <property type="molecule type" value="Genomic_DNA"/>
</dbReference>
<feature type="signal peptide" evidence="2">
    <location>
        <begin position="1"/>
        <end position="26"/>
    </location>
</feature>
<gene>
    <name evidence="3" type="ORF">ACFPCZ_13870</name>
</gene>
<evidence type="ECO:0000256" key="2">
    <source>
        <dbReference type="SAM" id="SignalP"/>
    </source>
</evidence>